<evidence type="ECO:0000313" key="2">
    <source>
        <dbReference type="EMBL" id="ORJ61410.1"/>
    </source>
</evidence>
<dbReference type="Proteomes" id="UP000193040">
    <property type="component" value="Unassembled WGS sequence"/>
</dbReference>
<dbReference type="SUPFAM" id="SSF51905">
    <property type="entry name" value="FAD/NAD(P)-binding domain"/>
    <property type="match status" value="1"/>
</dbReference>
<dbReference type="Gene3D" id="3.50.50.60">
    <property type="entry name" value="FAD/NAD(P)-binding domain"/>
    <property type="match status" value="1"/>
</dbReference>
<dbReference type="EMBL" id="MZZM01000015">
    <property type="protein sequence ID" value="ORJ61410.1"/>
    <property type="molecule type" value="Genomic_DNA"/>
</dbReference>
<comment type="caution">
    <text evidence="2">The sequence shown here is derived from an EMBL/GenBank/DDBJ whole genome shotgun (WGS) entry which is preliminary data.</text>
</comment>
<protein>
    <submittedName>
        <fullName evidence="2">Hydroxylase</fullName>
    </submittedName>
</protein>
<accession>A0A1X0Y874</accession>
<dbReference type="AlphaFoldDB" id="A0A1X0Y874"/>
<reference evidence="2 3" key="1">
    <citation type="submission" date="2017-03" db="EMBL/GenBank/DDBJ databases">
        <title>Genomic insights into Mycobacterium simiae human colonization.</title>
        <authorList>
            <person name="Steffani J.L."/>
            <person name="Brunck M.E."/>
            <person name="Cruz E."/>
            <person name="Montiel R."/>
            <person name="Barona F."/>
        </authorList>
    </citation>
    <scope>NUCLEOTIDE SEQUENCE [LARGE SCALE GENOMIC DNA]</scope>
    <source>
        <strain evidence="2 3">MsiGto</strain>
    </source>
</reference>
<name>A0A1X0Y874_MYCSI</name>
<dbReference type="RefSeq" id="WP_084949643.1">
    <property type="nucleotide sequence ID" value="NZ_MZZM01000015.1"/>
</dbReference>
<organism evidence="2 3">
    <name type="scientific">Mycobacterium simiae</name>
    <name type="common">Mycobacterium habana</name>
    <dbReference type="NCBI Taxonomy" id="1784"/>
    <lineage>
        <taxon>Bacteria</taxon>
        <taxon>Bacillati</taxon>
        <taxon>Actinomycetota</taxon>
        <taxon>Actinomycetes</taxon>
        <taxon>Mycobacteriales</taxon>
        <taxon>Mycobacteriaceae</taxon>
        <taxon>Mycobacterium</taxon>
        <taxon>Mycobacterium simiae complex</taxon>
    </lineage>
</organism>
<dbReference type="InterPro" id="IPR002938">
    <property type="entry name" value="FAD-bd"/>
</dbReference>
<gene>
    <name evidence="2" type="ORF">B5M45_09980</name>
</gene>
<dbReference type="PANTHER" id="PTHR43422:SF3">
    <property type="entry name" value="THIAMINE THIAZOLE SYNTHASE"/>
    <property type="match status" value="1"/>
</dbReference>
<evidence type="ECO:0000259" key="1">
    <source>
        <dbReference type="Pfam" id="PF01494"/>
    </source>
</evidence>
<evidence type="ECO:0000313" key="3">
    <source>
        <dbReference type="Proteomes" id="UP000193040"/>
    </source>
</evidence>
<proteinExistence type="predicted"/>
<dbReference type="InterPro" id="IPR036188">
    <property type="entry name" value="FAD/NAD-bd_sf"/>
</dbReference>
<sequence length="460" mass="50162">MPRAASVVFDHLVNADPPAHPRILFDTGCVLGGSVAGLLAARTLADFCRQVVIVERDELSEQSSRPGVPQGHQLHVLLPAGGRWLDRWLPGFTDQAVARGANRITSDVKSLDGQPMVPPYRQYEMLSATRPLLETVVRSEVLARANISVKRAQATGLRYRDGAATGVEFVDRAGVGVCQADFVVDATGRSSRISRWVEEAGFDRPRLERLALPIHYATAIFESTEESATLEVDGWLSIFSPGNEVDGVSIAAAARVESGRWVVCLIGCGSEQPGHTLDDFLAKCKQLEPVFATVTAGQLCREVTTYHQTESRRRHFTELTDFPARLVCVGDSVASFNPVYGQGMSSAALHASCLSTYLSDAGDFDCAAQPFFRLQQVVVDAAWQLSTGGDRARLDFLTGATIAEATRMQRWTHDQIARATLNDRDLAELYTDVQYMLRHPSALTHPAILERAVVINLAAS</sequence>
<dbReference type="PANTHER" id="PTHR43422">
    <property type="entry name" value="THIAMINE THIAZOLE SYNTHASE"/>
    <property type="match status" value="1"/>
</dbReference>
<feature type="domain" description="FAD-binding" evidence="1">
    <location>
        <begin position="29"/>
        <end position="358"/>
    </location>
</feature>
<dbReference type="Pfam" id="PF01494">
    <property type="entry name" value="FAD_binding_3"/>
    <property type="match status" value="1"/>
</dbReference>
<keyword evidence="3" id="KW-1185">Reference proteome</keyword>
<dbReference type="GO" id="GO:0071949">
    <property type="term" value="F:FAD binding"/>
    <property type="evidence" value="ECO:0007669"/>
    <property type="project" value="InterPro"/>
</dbReference>